<dbReference type="PANTHER" id="PTHR30482:SF10">
    <property type="entry name" value="HIGH-AFFINITY BRANCHED-CHAIN AMINO ACID TRANSPORT PROTEIN BRAE"/>
    <property type="match status" value="1"/>
</dbReference>
<evidence type="ECO:0000313" key="8">
    <source>
        <dbReference type="Proteomes" id="UP000471521"/>
    </source>
</evidence>
<protein>
    <submittedName>
        <fullName evidence="7">Branched-chain amino acid ABC transporter permease</fullName>
    </submittedName>
</protein>
<keyword evidence="2" id="KW-1003">Cell membrane</keyword>
<name>A0A6B0SH70_9EURY</name>
<dbReference type="PANTHER" id="PTHR30482">
    <property type="entry name" value="HIGH-AFFINITY BRANCHED-CHAIN AMINO ACID TRANSPORT SYSTEM PERMEASE"/>
    <property type="match status" value="1"/>
</dbReference>
<feature type="transmembrane region" description="Helical" evidence="6">
    <location>
        <begin position="6"/>
        <end position="28"/>
    </location>
</feature>
<feature type="transmembrane region" description="Helical" evidence="6">
    <location>
        <begin position="40"/>
        <end position="59"/>
    </location>
</feature>
<dbReference type="GO" id="GO:0005886">
    <property type="term" value="C:plasma membrane"/>
    <property type="evidence" value="ECO:0007669"/>
    <property type="project" value="UniProtKB-SubCell"/>
</dbReference>
<evidence type="ECO:0000256" key="6">
    <source>
        <dbReference type="SAM" id="Phobius"/>
    </source>
</evidence>
<organism evidence="7 8">
    <name type="scientific">Halobacterium bonnevillei</name>
    <dbReference type="NCBI Taxonomy" id="2692200"/>
    <lineage>
        <taxon>Archaea</taxon>
        <taxon>Methanobacteriati</taxon>
        <taxon>Methanobacteriota</taxon>
        <taxon>Stenosarchaea group</taxon>
        <taxon>Halobacteria</taxon>
        <taxon>Halobacteriales</taxon>
        <taxon>Halobacteriaceae</taxon>
        <taxon>Halobacterium</taxon>
    </lineage>
</organism>
<keyword evidence="8" id="KW-1185">Reference proteome</keyword>
<feature type="transmembrane region" description="Helical" evidence="6">
    <location>
        <begin position="157"/>
        <end position="174"/>
    </location>
</feature>
<gene>
    <name evidence="7" type="ORF">GRX66_07015</name>
</gene>
<dbReference type="GO" id="GO:0015658">
    <property type="term" value="F:branched-chain amino acid transmembrane transporter activity"/>
    <property type="evidence" value="ECO:0007669"/>
    <property type="project" value="InterPro"/>
</dbReference>
<dbReference type="InterPro" id="IPR043428">
    <property type="entry name" value="LivM-like"/>
</dbReference>
<comment type="subcellular location">
    <subcellularLocation>
        <location evidence="1">Cell membrane</location>
        <topology evidence="1">Multi-pass membrane protein</topology>
    </subcellularLocation>
</comment>
<dbReference type="CDD" id="cd06581">
    <property type="entry name" value="TM_PBP1_LivM_like"/>
    <property type="match status" value="1"/>
</dbReference>
<comment type="caution">
    <text evidence="7">The sequence shown here is derived from an EMBL/GenBank/DDBJ whole genome shotgun (WGS) entry which is preliminary data.</text>
</comment>
<dbReference type="RefSeq" id="WP_159525917.1">
    <property type="nucleotide sequence ID" value="NZ_WUUU01000039.1"/>
</dbReference>
<accession>A0A6B0SH70</accession>
<keyword evidence="3 6" id="KW-0812">Transmembrane</keyword>
<feature type="transmembrane region" description="Helical" evidence="6">
    <location>
        <begin position="108"/>
        <end position="127"/>
    </location>
</feature>
<feature type="transmembrane region" description="Helical" evidence="6">
    <location>
        <begin position="79"/>
        <end position="101"/>
    </location>
</feature>
<dbReference type="EMBL" id="WUUU01000039">
    <property type="protein sequence ID" value="MXR20367.1"/>
    <property type="molecule type" value="Genomic_DNA"/>
</dbReference>
<dbReference type="InterPro" id="IPR001851">
    <property type="entry name" value="ABC_transp_permease"/>
</dbReference>
<feature type="transmembrane region" description="Helical" evidence="6">
    <location>
        <begin position="243"/>
        <end position="268"/>
    </location>
</feature>
<proteinExistence type="predicted"/>
<reference evidence="7 8" key="1">
    <citation type="submission" date="2019-12" db="EMBL/GenBank/DDBJ databases">
        <title>Isolation and characterization of three novel carbon monoxide-oxidizing members of Halobacteria from salione crusts and soils.</title>
        <authorList>
            <person name="Myers M.R."/>
            <person name="King G.M."/>
        </authorList>
    </citation>
    <scope>NUCLEOTIDE SEQUENCE [LARGE SCALE GENOMIC DNA]</scope>
    <source>
        <strain evidence="7 8">PCN9</strain>
    </source>
</reference>
<evidence type="ECO:0000256" key="5">
    <source>
        <dbReference type="ARBA" id="ARBA00023136"/>
    </source>
</evidence>
<feature type="transmembrane region" description="Helical" evidence="6">
    <location>
        <begin position="211"/>
        <end position="231"/>
    </location>
</feature>
<evidence type="ECO:0000256" key="2">
    <source>
        <dbReference type="ARBA" id="ARBA00022475"/>
    </source>
</evidence>
<dbReference type="AlphaFoldDB" id="A0A6B0SH70"/>
<evidence type="ECO:0000256" key="3">
    <source>
        <dbReference type="ARBA" id="ARBA00022692"/>
    </source>
</evidence>
<evidence type="ECO:0000256" key="4">
    <source>
        <dbReference type="ARBA" id="ARBA00022989"/>
    </source>
</evidence>
<evidence type="ECO:0000313" key="7">
    <source>
        <dbReference type="EMBL" id="MXR20367.1"/>
    </source>
</evidence>
<evidence type="ECO:0000256" key="1">
    <source>
        <dbReference type="ARBA" id="ARBA00004651"/>
    </source>
</evidence>
<sequence length="348" mass="36580">MALLTGWASFLVAVATIGCIYGLLTLGLNVHYGYTGLLNFGHVAFFAAGAYASAIVTMPPPSTVTNASYELWLNLPMPLGFPVSLAAAALVGGVLAFLIGLTSVRLGTHYLAIATFALAGVFSDVLVNEAWLTNGSFGMNSVPKPGRAGLTADEWQLAYLAFAALSLLVTYLVLERLVNAPFGRLLKGVRESEAAAKTLGKDTNAVKLKSFVIGGMIAGFAGGVYAHYLGSVVTAQFVPHVTFTVYAAMLLGGAASNTGAVVGAFLVVAFEESTRFITTLYNWIQSTLPDALSGVLPALFGPLPNNPSFIPSMRFVVIGVLFVLVIRYRPEGLFGDPAEIQALGEEED</sequence>
<dbReference type="OrthoDB" id="15394at2157"/>
<keyword evidence="5 6" id="KW-0472">Membrane</keyword>
<dbReference type="Proteomes" id="UP000471521">
    <property type="component" value="Unassembled WGS sequence"/>
</dbReference>
<dbReference type="Pfam" id="PF02653">
    <property type="entry name" value="BPD_transp_2"/>
    <property type="match status" value="1"/>
</dbReference>
<keyword evidence="4 6" id="KW-1133">Transmembrane helix</keyword>